<name>A0A934Q2S3_9BURK</name>
<dbReference type="Gene3D" id="3.40.50.10610">
    <property type="entry name" value="ABC-type transport auxiliary lipoprotein component"/>
    <property type="match status" value="1"/>
</dbReference>
<proteinExistence type="predicted"/>
<keyword evidence="2" id="KW-0732">Signal</keyword>
<evidence type="ECO:0000313" key="3">
    <source>
        <dbReference type="EMBL" id="MBK0394078.1"/>
    </source>
</evidence>
<evidence type="ECO:0000256" key="1">
    <source>
        <dbReference type="SAM" id="MobiDB-lite"/>
    </source>
</evidence>
<dbReference type="Proteomes" id="UP000617041">
    <property type="component" value="Unassembled WGS sequence"/>
</dbReference>
<dbReference type="EMBL" id="JAEDAO010000001">
    <property type="protein sequence ID" value="MBK0394078.1"/>
    <property type="molecule type" value="Genomic_DNA"/>
</dbReference>
<feature type="region of interest" description="Disordered" evidence="1">
    <location>
        <begin position="27"/>
        <end position="47"/>
    </location>
</feature>
<dbReference type="InterPro" id="IPR014094">
    <property type="entry name" value="LpoB"/>
</dbReference>
<gene>
    <name evidence="3" type="ORF">I8E28_15865</name>
</gene>
<dbReference type="AlphaFoldDB" id="A0A934Q2S3"/>
<feature type="signal peptide" evidence="2">
    <location>
        <begin position="1"/>
        <end position="19"/>
    </location>
</feature>
<feature type="chain" id="PRO_5036928713" evidence="2">
    <location>
        <begin position="20"/>
        <end position="211"/>
    </location>
</feature>
<comment type="caution">
    <text evidence="3">The sequence shown here is derived from an EMBL/GenBank/DDBJ whole genome shotgun (WGS) entry which is preliminary data.</text>
</comment>
<evidence type="ECO:0000313" key="4">
    <source>
        <dbReference type="Proteomes" id="UP000617041"/>
    </source>
</evidence>
<keyword evidence="4" id="KW-1185">Reference proteome</keyword>
<dbReference type="PROSITE" id="PS51257">
    <property type="entry name" value="PROKAR_LIPOPROTEIN"/>
    <property type="match status" value="1"/>
</dbReference>
<organism evidence="3 4">
    <name type="scientific">Ramlibacter algicola</name>
    <dbReference type="NCBI Taxonomy" id="2795217"/>
    <lineage>
        <taxon>Bacteria</taxon>
        <taxon>Pseudomonadati</taxon>
        <taxon>Pseudomonadota</taxon>
        <taxon>Betaproteobacteria</taxon>
        <taxon>Burkholderiales</taxon>
        <taxon>Comamonadaceae</taxon>
        <taxon>Ramlibacter</taxon>
    </lineage>
</organism>
<reference evidence="3" key="1">
    <citation type="submission" date="2020-12" db="EMBL/GenBank/DDBJ databases">
        <title>Ramlibacter sp. nov., isolated from a freshwater alga, Cryptomonas.</title>
        <authorList>
            <person name="Kim H.M."/>
            <person name="Jeon C.O."/>
        </authorList>
    </citation>
    <scope>NUCLEOTIDE SEQUENCE</scope>
    <source>
        <strain evidence="3">CrO1</strain>
    </source>
</reference>
<dbReference type="RefSeq" id="WP_200789053.1">
    <property type="nucleotide sequence ID" value="NZ_JAEDAO010000001.1"/>
</dbReference>
<protein>
    <submittedName>
        <fullName evidence="3">Penicillin-binding protein activator LpoB</fullName>
    </submittedName>
</protein>
<dbReference type="Pfam" id="PF13036">
    <property type="entry name" value="LpoB"/>
    <property type="match status" value="1"/>
</dbReference>
<evidence type="ECO:0000256" key="2">
    <source>
        <dbReference type="SAM" id="SignalP"/>
    </source>
</evidence>
<sequence>MNFRSAALLLALVSTLAGCQTNPPLQNATGVSSMDVDPSRKGPVSGVGVEGQDIVAMTDSMMRDMLAEPIFAETGKRPRVIVDSQYFVNESSQAINRNLITQRLMVNLNRAARQRMQFINRQNSSMIEQERALKRSGTTDVGTTGLTKAQLGADYRLSGKINSLDSRNTKSGLVQRYTQISFEMTDLESGEIVWSGIYEFSRAAADDVIYR</sequence>
<accession>A0A934Q2S3</accession>